<feature type="transmembrane region" description="Helical" evidence="1">
    <location>
        <begin position="142"/>
        <end position="162"/>
    </location>
</feature>
<name>A0A3F3GYM7_9LACO</name>
<reference evidence="2" key="1">
    <citation type="journal article" date="2015" name="BMC Genomics">
        <title>Comparative genomics of Fructobacillus spp. and Leuconostoc spp. reveals niche-specific evolution of Fructobacillus spp.</title>
        <authorList>
            <person name="Endo A."/>
            <person name="Tanizawa Y."/>
            <person name="Tanaka N."/>
            <person name="Maeno S."/>
            <person name="Kumar H."/>
            <person name="Shiwa Y."/>
            <person name="Okada S."/>
            <person name="Yoshikawa H."/>
            <person name="Dicks L."/>
            <person name="Nakagawa J."/>
            <person name="Arita M."/>
        </authorList>
    </citation>
    <scope>NUCLEOTIDE SEQUENCE [LARGE SCALE GENOMIC DNA]</scope>
    <source>
        <strain evidence="2">F214-1</strain>
    </source>
</reference>
<dbReference type="GO" id="GO:0008514">
    <property type="term" value="F:organic anion transmembrane transporter activity"/>
    <property type="evidence" value="ECO:0007669"/>
    <property type="project" value="InterPro"/>
</dbReference>
<sequence>MKKDRQPSGAISFFSNFEVKLKIVGLGGTAFLLMTLLLFVVLWMDVLPDNMGGALFTLVIFGGALYYLGSHLPIFKSYLGGRSVFVTVGAAIIAGLGLVPSGAIGTVRNFISTSNFLEFYIVSLIISAILKMDRQLLLKSAVRFLPVAFLAMVANFFIVGLVGQL</sequence>
<accession>A0A3F3GYM7</accession>
<dbReference type="STRING" id="709323.GCA_001047135_00201"/>
<proteinExistence type="predicted"/>
<keyword evidence="1" id="KW-1133">Transmembrane helix</keyword>
<dbReference type="InterPro" id="IPR004679">
    <property type="entry name" value="2-OHcarboxylate_transport"/>
</dbReference>
<evidence type="ECO:0000313" key="2">
    <source>
        <dbReference type="EMBL" id="GAP03656.1"/>
    </source>
</evidence>
<keyword evidence="1" id="KW-0472">Membrane</keyword>
<feature type="transmembrane region" description="Helical" evidence="1">
    <location>
        <begin position="81"/>
        <end position="104"/>
    </location>
</feature>
<feature type="transmembrane region" description="Helical" evidence="1">
    <location>
        <begin position="110"/>
        <end position="130"/>
    </location>
</feature>
<dbReference type="PANTHER" id="PTHR40033">
    <property type="entry name" value="NA(+)-MALATE SYMPORTER"/>
    <property type="match status" value="1"/>
</dbReference>
<dbReference type="PANTHER" id="PTHR40033:SF1">
    <property type="entry name" value="CITRATE-SODIUM SYMPORTER"/>
    <property type="match status" value="1"/>
</dbReference>
<gene>
    <name evidence="2" type="primary">citP</name>
    <name evidence="2" type="ORF">FTRO_0012010</name>
</gene>
<evidence type="ECO:0000256" key="1">
    <source>
        <dbReference type="SAM" id="Phobius"/>
    </source>
</evidence>
<feature type="transmembrane region" description="Helical" evidence="1">
    <location>
        <begin position="21"/>
        <end position="44"/>
    </location>
</feature>
<feature type="transmembrane region" description="Helical" evidence="1">
    <location>
        <begin position="50"/>
        <end position="69"/>
    </location>
</feature>
<keyword evidence="1" id="KW-0812">Transmembrane</keyword>
<dbReference type="EMBL" id="DF968078">
    <property type="protein sequence ID" value="GAP03656.1"/>
    <property type="molecule type" value="Genomic_DNA"/>
</dbReference>
<dbReference type="AlphaFoldDB" id="A0A3F3GYM7"/>
<dbReference type="Proteomes" id="UP000064514">
    <property type="component" value="Unassembled WGS sequence"/>
</dbReference>
<organism evidence="2">
    <name type="scientific">Fructobacillus tropaeoli</name>
    <dbReference type="NCBI Taxonomy" id="709323"/>
    <lineage>
        <taxon>Bacteria</taxon>
        <taxon>Bacillati</taxon>
        <taxon>Bacillota</taxon>
        <taxon>Bacilli</taxon>
        <taxon>Lactobacillales</taxon>
        <taxon>Lactobacillaceae</taxon>
        <taxon>Fructobacillus</taxon>
    </lineage>
</organism>
<protein>
    <submittedName>
        <fullName evidence="2">Citrate permease P</fullName>
    </submittedName>
</protein>
<dbReference type="GO" id="GO:0016020">
    <property type="term" value="C:membrane"/>
    <property type="evidence" value="ECO:0007669"/>
    <property type="project" value="InterPro"/>
</dbReference>
<dbReference type="Pfam" id="PF03390">
    <property type="entry name" value="2HCT"/>
    <property type="match status" value="1"/>
</dbReference>